<evidence type="ECO:0000313" key="6">
    <source>
        <dbReference type="Proteomes" id="UP000755577"/>
    </source>
</evidence>
<evidence type="ECO:0000313" key="3">
    <source>
        <dbReference type="EMBL" id="MBM2768540.1"/>
    </source>
</evidence>
<dbReference type="AlphaFoldDB" id="A0A6P2GFN0"/>
<name>A0A6P2GFN0_9BURK</name>
<dbReference type="EMBL" id="CABVLY010000024">
    <property type="protein sequence ID" value="VVU52562.1"/>
    <property type="molecule type" value="Genomic_DNA"/>
</dbReference>
<evidence type="ECO:0000256" key="1">
    <source>
        <dbReference type="ARBA" id="ARBA00010690"/>
    </source>
</evidence>
<proteinExistence type="inferred from homology"/>
<dbReference type="PANTHER" id="PTHR30531">
    <property type="entry name" value="FLAGELLAR BIOSYNTHETIC PROTEIN FLHB"/>
    <property type="match status" value="1"/>
</dbReference>
<keyword evidence="6" id="KW-1185">Reference proteome</keyword>
<dbReference type="RefSeq" id="WP_174927890.1">
    <property type="nucleotide sequence ID" value="NZ_CABVLY010000024.1"/>
</dbReference>
<reference evidence="4 5" key="1">
    <citation type="submission" date="2019-09" db="EMBL/GenBank/DDBJ databases">
        <authorList>
            <person name="Depoorter E."/>
        </authorList>
    </citation>
    <scope>NUCLEOTIDE SEQUENCE [LARGE SCALE GENOMIC DNA]</scope>
    <source>
        <strain evidence="4">LMG 20980</strain>
    </source>
</reference>
<dbReference type="EMBL" id="JAFCIQ010000013">
    <property type="protein sequence ID" value="MBM2768540.1"/>
    <property type="molecule type" value="Genomic_DNA"/>
</dbReference>
<feature type="region of interest" description="Disordered" evidence="2">
    <location>
        <begin position="91"/>
        <end position="110"/>
    </location>
</feature>
<dbReference type="InterPro" id="IPR029025">
    <property type="entry name" value="T3SS_substrate_exporter_C"/>
</dbReference>
<accession>A0A6P2GFN0</accession>
<dbReference type="Proteomes" id="UP000755577">
    <property type="component" value="Unassembled WGS sequence"/>
</dbReference>
<dbReference type="Proteomes" id="UP000494201">
    <property type="component" value="Unassembled WGS sequence"/>
</dbReference>
<comment type="similarity">
    <text evidence="1">Belongs to the type III secretion exporter family.</text>
</comment>
<dbReference type="PANTHER" id="PTHR30531:SF12">
    <property type="entry name" value="FLAGELLAR BIOSYNTHETIC PROTEIN FLHB"/>
    <property type="match status" value="1"/>
</dbReference>
<dbReference type="SUPFAM" id="SSF160544">
    <property type="entry name" value="EscU C-terminal domain-like"/>
    <property type="match status" value="1"/>
</dbReference>
<sequence>MSMTSRKRAAALVYDPKGGDAAPRVVAKGYGLLAEMIVARAHDAGLYVHTAPEMVSLLMQVDLDDRIPPQLYQAVADLLAWLYSLDRTEAGPEAEQGDAAPRFPLPPLRR</sequence>
<protein>
    <submittedName>
        <fullName evidence="3">EscU/YscU/HrcU family type III secretion system export apparatus switch protein</fullName>
    </submittedName>
    <submittedName>
        <fullName evidence="4">Transporter</fullName>
    </submittedName>
</protein>
<dbReference type="Gene3D" id="3.40.1690.10">
    <property type="entry name" value="secretion proteins EscU"/>
    <property type="match status" value="1"/>
</dbReference>
<gene>
    <name evidence="4" type="ORF">BAN20980_05298</name>
    <name evidence="3" type="ORF">JQK92_19170</name>
</gene>
<evidence type="ECO:0000313" key="5">
    <source>
        <dbReference type="Proteomes" id="UP000494201"/>
    </source>
</evidence>
<organism evidence="4 5">
    <name type="scientific">Burkholderia anthina</name>
    <dbReference type="NCBI Taxonomy" id="179879"/>
    <lineage>
        <taxon>Bacteria</taxon>
        <taxon>Pseudomonadati</taxon>
        <taxon>Pseudomonadota</taxon>
        <taxon>Betaproteobacteria</taxon>
        <taxon>Burkholderiales</taxon>
        <taxon>Burkholderiaceae</taxon>
        <taxon>Burkholderia</taxon>
        <taxon>Burkholderia cepacia complex</taxon>
    </lineage>
</organism>
<dbReference type="GeneID" id="56503365"/>
<evidence type="ECO:0000256" key="2">
    <source>
        <dbReference type="SAM" id="MobiDB-lite"/>
    </source>
</evidence>
<dbReference type="InterPro" id="IPR006135">
    <property type="entry name" value="T3SS_substrate_exporter"/>
</dbReference>
<dbReference type="Pfam" id="PF01312">
    <property type="entry name" value="Bac_export_2"/>
    <property type="match status" value="1"/>
</dbReference>
<evidence type="ECO:0000313" key="4">
    <source>
        <dbReference type="EMBL" id="VVU52562.1"/>
    </source>
</evidence>
<reference evidence="3 6" key="2">
    <citation type="submission" date="2021-02" db="EMBL/GenBank/DDBJ databases">
        <title>Draft genome of the type strains Burkholderia anthina DSM16086.</title>
        <authorList>
            <person name="Hertel R."/>
            <person name="Meissner J."/>
            <person name="Poehlein A."/>
            <person name="Daniel R."/>
            <person name="Commichau F.M."/>
        </authorList>
    </citation>
    <scope>NUCLEOTIDE SEQUENCE [LARGE SCALE GENOMIC DNA]</scope>
    <source>
        <strain evidence="3 6">DSM 16086</strain>
    </source>
</reference>
<dbReference type="GO" id="GO:0009306">
    <property type="term" value="P:protein secretion"/>
    <property type="evidence" value="ECO:0007669"/>
    <property type="project" value="InterPro"/>
</dbReference>
<dbReference type="GO" id="GO:0005886">
    <property type="term" value="C:plasma membrane"/>
    <property type="evidence" value="ECO:0007669"/>
    <property type="project" value="TreeGrafter"/>
</dbReference>